<dbReference type="PROSITE" id="PS00028">
    <property type="entry name" value="ZINC_FINGER_C2H2_1"/>
    <property type="match status" value="1"/>
</dbReference>
<evidence type="ECO:0000313" key="3">
    <source>
        <dbReference type="EMBL" id="KAK3349608.1"/>
    </source>
</evidence>
<feature type="region of interest" description="Disordered" evidence="1">
    <location>
        <begin position="552"/>
        <end position="593"/>
    </location>
</feature>
<dbReference type="PANTHER" id="PTHR35391:SF7">
    <property type="entry name" value="C2H2-TYPE DOMAIN-CONTAINING PROTEIN"/>
    <property type="match status" value="1"/>
</dbReference>
<protein>
    <recommendedName>
        <fullName evidence="2">C2H2-type domain-containing protein</fullName>
    </recommendedName>
</protein>
<feature type="compositionally biased region" description="Basic residues" evidence="1">
    <location>
        <begin position="466"/>
        <end position="479"/>
    </location>
</feature>
<feature type="region of interest" description="Disordered" evidence="1">
    <location>
        <begin position="293"/>
        <end position="313"/>
    </location>
</feature>
<dbReference type="EMBL" id="JAUIQD010000005">
    <property type="protein sequence ID" value="KAK3349608.1"/>
    <property type="molecule type" value="Genomic_DNA"/>
</dbReference>
<dbReference type="Proteomes" id="UP001275084">
    <property type="component" value="Unassembled WGS sequence"/>
</dbReference>
<feature type="domain" description="C2H2-type" evidence="2">
    <location>
        <begin position="396"/>
        <end position="419"/>
    </location>
</feature>
<feature type="region of interest" description="Disordered" evidence="1">
    <location>
        <begin position="459"/>
        <end position="523"/>
    </location>
</feature>
<feature type="compositionally biased region" description="Basic and acidic residues" evidence="1">
    <location>
        <begin position="234"/>
        <end position="246"/>
    </location>
</feature>
<sequence>MSGKQHGSDISSVTEGATDENVLYNLALMCEGLFDSPAFGHPGTRQQIISQWKEYQQRFAIWTSQLGVFARQSQSLDARLRKVPEVQDLIARLLEILRRGLSQFSQNQAPVGECEQKMVREVQLSALATIEEALTRLSRLGVEIRAASRGRIQTKIHEFASRLDLLPVLGICQAIVSSLYPATHETLKLHLCKGMVDIYARIRYLEHRQEQLQTRRPVASAQGAAMPTIEEHEESERTADEYRSRSLGEGPTNTLGKFVSKPLVQRQFGSQSGLSTVDTVQMRRLLKRVQGPAITTSERKTSSVQAKQGKYPRPQAAQGTKIFKCAWCFQVLDSTTLSEDDWRRHVNSDLRPYRCMAENCSESHPSFATFDEWSKHMDGHSRWWYQRVFSTQGWGCGVCDCDQVYTSPEALFPHLEDSHSDQFTTDQLLTISRQRPVERPRPSNECPLCSFAVEEKLKTDEDTTTHQKRQKHANVRKGSVKMARSTFEMSNPSIAKAATVERDESSDMDDSDDGGHSLPAISSDNQRTMARHIAAHHTFLMWLTVRFADIPNEEQTPSDDEGGDSVEIDPNNSPHDSKDSKPASTLSSLPGYEDTNDMVINEIRPEDNSIPDAVVDLRDLLGLADAAHEESDGPSLTDEENGAKEWQLLIQRIAGCSNIDDIIPRRSHTSVLRGQSTVQRRYHTAVGKSDDRL</sequence>
<reference evidence="3" key="1">
    <citation type="journal article" date="2023" name="Mol. Phylogenet. Evol.">
        <title>Genome-scale phylogeny and comparative genomics of the fungal order Sordariales.</title>
        <authorList>
            <person name="Hensen N."/>
            <person name="Bonometti L."/>
            <person name="Westerberg I."/>
            <person name="Brannstrom I.O."/>
            <person name="Guillou S."/>
            <person name="Cros-Aarteil S."/>
            <person name="Calhoun S."/>
            <person name="Haridas S."/>
            <person name="Kuo A."/>
            <person name="Mondo S."/>
            <person name="Pangilinan J."/>
            <person name="Riley R."/>
            <person name="LaButti K."/>
            <person name="Andreopoulos B."/>
            <person name="Lipzen A."/>
            <person name="Chen C."/>
            <person name="Yan M."/>
            <person name="Daum C."/>
            <person name="Ng V."/>
            <person name="Clum A."/>
            <person name="Steindorff A."/>
            <person name="Ohm R.A."/>
            <person name="Martin F."/>
            <person name="Silar P."/>
            <person name="Natvig D.O."/>
            <person name="Lalanne C."/>
            <person name="Gautier V."/>
            <person name="Ament-Velasquez S.L."/>
            <person name="Kruys A."/>
            <person name="Hutchinson M.I."/>
            <person name="Powell A.J."/>
            <person name="Barry K."/>
            <person name="Miller A.N."/>
            <person name="Grigoriev I.V."/>
            <person name="Debuchy R."/>
            <person name="Gladieux P."/>
            <person name="Hiltunen Thoren M."/>
            <person name="Johannesson H."/>
        </authorList>
    </citation>
    <scope>NUCLEOTIDE SEQUENCE</scope>
    <source>
        <strain evidence="3">CBS 955.72</strain>
    </source>
</reference>
<evidence type="ECO:0000256" key="1">
    <source>
        <dbReference type="SAM" id="MobiDB-lite"/>
    </source>
</evidence>
<keyword evidence="4" id="KW-1185">Reference proteome</keyword>
<feature type="region of interest" description="Disordered" evidence="1">
    <location>
        <begin position="215"/>
        <end position="251"/>
    </location>
</feature>
<gene>
    <name evidence="3" type="ORF">B0T25DRAFT_548547</name>
</gene>
<name>A0AAJ0HEY5_9PEZI</name>
<evidence type="ECO:0000313" key="4">
    <source>
        <dbReference type="Proteomes" id="UP001275084"/>
    </source>
</evidence>
<evidence type="ECO:0000259" key="2">
    <source>
        <dbReference type="PROSITE" id="PS00028"/>
    </source>
</evidence>
<organism evidence="3 4">
    <name type="scientific">Lasiosphaeria hispida</name>
    <dbReference type="NCBI Taxonomy" id="260671"/>
    <lineage>
        <taxon>Eukaryota</taxon>
        <taxon>Fungi</taxon>
        <taxon>Dikarya</taxon>
        <taxon>Ascomycota</taxon>
        <taxon>Pezizomycotina</taxon>
        <taxon>Sordariomycetes</taxon>
        <taxon>Sordariomycetidae</taxon>
        <taxon>Sordariales</taxon>
        <taxon>Lasiosphaeriaceae</taxon>
        <taxon>Lasiosphaeria</taxon>
    </lineage>
</organism>
<dbReference type="PANTHER" id="PTHR35391">
    <property type="entry name" value="C2H2-TYPE DOMAIN-CONTAINING PROTEIN-RELATED"/>
    <property type="match status" value="1"/>
</dbReference>
<feature type="compositionally biased region" description="Acidic residues" evidence="1">
    <location>
        <begin position="556"/>
        <end position="567"/>
    </location>
</feature>
<dbReference type="InterPro" id="IPR013087">
    <property type="entry name" value="Znf_C2H2_type"/>
</dbReference>
<comment type="caution">
    <text evidence="3">The sequence shown here is derived from an EMBL/GenBank/DDBJ whole genome shotgun (WGS) entry which is preliminary data.</text>
</comment>
<reference evidence="3" key="2">
    <citation type="submission" date="2023-06" db="EMBL/GenBank/DDBJ databases">
        <authorList>
            <consortium name="Lawrence Berkeley National Laboratory"/>
            <person name="Haridas S."/>
            <person name="Hensen N."/>
            <person name="Bonometti L."/>
            <person name="Westerberg I."/>
            <person name="Brannstrom I.O."/>
            <person name="Guillou S."/>
            <person name="Cros-Aarteil S."/>
            <person name="Calhoun S."/>
            <person name="Kuo A."/>
            <person name="Mondo S."/>
            <person name="Pangilinan J."/>
            <person name="Riley R."/>
            <person name="Labutti K."/>
            <person name="Andreopoulos B."/>
            <person name="Lipzen A."/>
            <person name="Chen C."/>
            <person name="Yanf M."/>
            <person name="Daum C."/>
            <person name="Ng V."/>
            <person name="Clum A."/>
            <person name="Steindorff A."/>
            <person name="Ohm R."/>
            <person name="Martin F."/>
            <person name="Silar P."/>
            <person name="Natvig D."/>
            <person name="Lalanne C."/>
            <person name="Gautier V."/>
            <person name="Ament-Velasquez S.L."/>
            <person name="Kruys A."/>
            <person name="Hutchinson M.I."/>
            <person name="Powell A.J."/>
            <person name="Barry K."/>
            <person name="Miller A.N."/>
            <person name="Grigoriev I.V."/>
            <person name="Debuchy R."/>
            <person name="Gladieux P."/>
            <person name="Thoren M.H."/>
            <person name="Johannesson H."/>
        </authorList>
    </citation>
    <scope>NUCLEOTIDE SEQUENCE</scope>
    <source>
        <strain evidence="3">CBS 955.72</strain>
    </source>
</reference>
<proteinExistence type="predicted"/>
<dbReference type="AlphaFoldDB" id="A0AAJ0HEY5"/>
<accession>A0AAJ0HEY5</accession>